<evidence type="ECO:0000259" key="2">
    <source>
        <dbReference type="Pfam" id="PF00534"/>
    </source>
</evidence>
<dbReference type="Gene3D" id="3.40.50.2000">
    <property type="entry name" value="Glycogen Phosphorylase B"/>
    <property type="match status" value="2"/>
</dbReference>
<dbReference type="Pfam" id="PF13439">
    <property type="entry name" value="Glyco_transf_4"/>
    <property type="match status" value="1"/>
</dbReference>
<feature type="domain" description="Glycosyl transferase family 1" evidence="2">
    <location>
        <begin position="147"/>
        <end position="312"/>
    </location>
</feature>
<dbReference type="SUPFAM" id="SSF53756">
    <property type="entry name" value="UDP-Glycosyltransferase/glycogen phosphorylase"/>
    <property type="match status" value="1"/>
</dbReference>
<dbReference type="InterPro" id="IPR028098">
    <property type="entry name" value="Glyco_trans_4-like_N"/>
</dbReference>
<reference evidence="4 5" key="1">
    <citation type="journal article" date="2016" name="Nat. Commun.">
        <title>Thousands of microbial genomes shed light on interconnected biogeochemical processes in an aquifer system.</title>
        <authorList>
            <person name="Anantharaman K."/>
            <person name="Brown C.T."/>
            <person name="Hug L.A."/>
            <person name="Sharon I."/>
            <person name="Castelle C.J."/>
            <person name="Probst A.J."/>
            <person name="Thomas B.C."/>
            <person name="Singh A."/>
            <person name="Wilkins M.J."/>
            <person name="Karaoz U."/>
            <person name="Brodie E.L."/>
            <person name="Williams K.H."/>
            <person name="Hubbard S.S."/>
            <person name="Banfield J.F."/>
        </authorList>
    </citation>
    <scope>NUCLEOTIDE SEQUENCE [LARGE SCALE GENOMIC DNA]</scope>
</reference>
<feature type="domain" description="Glycosyltransferase subfamily 4-like N-terminal" evidence="3">
    <location>
        <begin position="80"/>
        <end position="135"/>
    </location>
</feature>
<accession>A0A1F7I6M4</accession>
<gene>
    <name evidence="4" type="ORF">A3F34_01390</name>
</gene>
<name>A0A1F7I6M4_9BACT</name>
<dbReference type="InterPro" id="IPR001296">
    <property type="entry name" value="Glyco_trans_1"/>
</dbReference>
<comment type="caution">
    <text evidence="4">The sequence shown here is derived from an EMBL/GenBank/DDBJ whole genome shotgun (WGS) entry which is preliminary data.</text>
</comment>
<dbReference type="PANTHER" id="PTHR46401">
    <property type="entry name" value="GLYCOSYLTRANSFERASE WBBK-RELATED"/>
    <property type="match status" value="1"/>
</dbReference>
<dbReference type="Pfam" id="PF00534">
    <property type="entry name" value="Glycos_transf_1"/>
    <property type="match status" value="1"/>
</dbReference>
<proteinExistence type="predicted"/>
<sequence>MKIYDPTKNDSLGQFRGGGRIIQMLRENLETEAEFVADFNLVNQDDTLLVPFWKPFEAPILEKMIAKRQILIIFDVIPLKYPSHFPPGIKGKLNLWRNKQALKNYDRIITISEHSRDDIIQHLGIGDDKIAVVYPTYTNSFASSKTAEKKTSTAPYCLYVGDANWNKNLVNLARAIKIADVKCLFVGKGFKNLEHDHEAMGHPELAELRQFLHEVQGDERFVFKGYVSDEELAGLYHEARCNLLISRDEGFGLSYLEAATQKCPSVLSDIKVFREIGDDSAIFADPEDPAKIALGIKKYFSDIAFREKMGNLAFSHSKKFSPKIFGDKILATISSL</sequence>
<evidence type="ECO:0000313" key="4">
    <source>
        <dbReference type="EMBL" id="OGK39019.1"/>
    </source>
</evidence>
<evidence type="ECO:0000259" key="3">
    <source>
        <dbReference type="Pfam" id="PF13439"/>
    </source>
</evidence>
<protein>
    <submittedName>
        <fullName evidence="4">Uncharacterized protein</fullName>
    </submittedName>
</protein>
<dbReference type="PANTHER" id="PTHR46401:SF2">
    <property type="entry name" value="GLYCOSYLTRANSFERASE WBBK-RELATED"/>
    <property type="match status" value="1"/>
</dbReference>
<keyword evidence="1" id="KW-0808">Transferase</keyword>
<dbReference type="Proteomes" id="UP000179024">
    <property type="component" value="Unassembled WGS sequence"/>
</dbReference>
<dbReference type="GO" id="GO:0016757">
    <property type="term" value="F:glycosyltransferase activity"/>
    <property type="evidence" value="ECO:0007669"/>
    <property type="project" value="InterPro"/>
</dbReference>
<dbReference type="CDD" id="cd03809">
    <property type="entry name" value="GT4_MtfB-like"/>
    <property type="match status" value="1"/>
</dbReference>
<evidence type="ECO:0000256" key="1">
    <source>
        <dbReference type="ARBA" id="ARBA00022679"/>
    </source>
</evidence>
<organism evidence="4 5">
    <name type="scientific">Candidatus Roizmanbacteria bacterium RIFCSPHIGHO2_12_FULL_44_10</name>
    <dbReference type="NCBI Taxonomy" id="1802054"/>
    <lineage>
        <taxon>Bacteria</taxon>
        <taxon>Candidatus Roizmaniibacteriota</taxon>
    </lineage>
</organism>
<dbReference type="AlphaFoldDB" id="A0A1F7I6M4"/>
<evidence type="ECO:0000313" key="5">
    <source>
        <dbReference type="Proteomes" id="UP000179024"/>
    </source>
</evidence>
<dbReference type="EMBL" id="MGAE01000029">
    <property type="protein sequence ID" value="OGK39019.1"/>
    <property type="molecule type" value="Genomic_DNA"/>
</dbReference>